<name>A0A0G1J399_9BACT</name>
<dbReference type="EMBL" id="LCIY01000034">
    <property type="protein sequence ID" value="KKT65823.1"/>
    <property type="molecule type" value="Genomic_DNA"/>
</dbReference>
<evidence type="ECO:0000313" key="1">
    <source>
        <dbReference type="EMBL" id="KKT65823.1"/>
    </source>
</evidence>
<proteinExistence type="predicted"/>
<accession>A0A0G1J399</accession>
<reference evidence="1 2" key="1">
    <citation type="journal article" date="2015" name="Nature">
        <title>rRNA introns, odd ribosomes, and small enigmatic genomes across a large radiation of phyla.</title>
        <authorList>
            <person name="Brown C.T."/>
            <person name="Hug L.A."/>
            <person name="Thomas B.C."/>
            <person name="Sharon I."/>
            <person name="Castelle C.J."/>
            <person name="Singh A."/>
            <person name="Wilkins M.J."/>
            <person name="Williams K.H."/>
            <person name="Banfield J.F."/>
        </authorList>
    </citation>
    <scope>NUCLEOTIDE SEQUENCE [LARGE SCALE GENOMIC DNA]</scope>
</reference>
<evidence type="ECO:0000313" key="2">
    <source>
        <dbReference type="Proteomes" id="UP000034826"/>
    </source>
</evidence>
<dbReference type="Proteomes" id="UP000034826">
    <property type="component" value="Unassembled WGS sequence"/>
</dbReference>
<sequence>MKKLIAIILVVILCIALIGFIKGARNSKSEELISPIPTPTALPKPDGDIKDQEYFTYRTGAIKELLGQFDSPLTEKSDTFVACADENNISPYLLVGISKVESTFGKNACEGNPFGWSSCRNHFPTFESACKAVSKGIATLPYYEKYRKSGETNDLGEIYCPPSSGCNTEHWIETVDSVIADLEERELVLALKELSTLTPQKKSIQELEINAEVLKSHAQKATGTTHEVIEILIRANERALQQTQHES</sequence>
<dbReference type="AlphaFoldDB" id="A0A0G1J399"/>
<protein>
    <recommendedName>
        <fullName evidence="3">Mannosyl-glycoprotein endo-beta-N-acetylglucosamidase-like domain-containing protein</fullName>
    </recommendedName>
</protein>
<evidence type="ECO:0008006" key="3">
    <source>
        <dbReference type="Google" id="ProtNLM"/>
    </source>
</evidence>
<organism evidence="1 2">
    <name type="scientific">Candidatus Woesebacteria bacterium GW2011_GWA2_44_33</name>
    <dbReference type="NCBI Taxonomy" id="1618564"/>
    <lineage>
        <taxon>Bacteria</taxon>
        <taxon>Candidatus Woeseibacteriota</taxon>
    </lineage>
</organism>
<gene>
    <name evidence="1" type="ORF">UW60_C0034G0009</name>
</gene>
<comment type="caution">
    <text evidence="1">The sequence shown here is derived from an EMBL/GenBank/DDBJ whole genome shotgun (WGS) entry which is preliminary data.</text>
</comment>